<name>A0A372NV59_9SPHI</name>
<dbReference type="SUPFAM" id="SSF56349">
    <property type="entry name" value="DNA breaking-rejoining enzymes"/>
    <property type="match status" value="1"/>
</dbReference>
<evidence type="ECO:0000256" key="2">
    <source>
        <dbReference type="ARBA" id="ARBA00022908"/>
    </source>
</evidence>
<dbReference type="AlphaFoldDB" id="A0A372NV59"/>
<dbReference type="PROSITE" id="PS51900">
    <property type="entry name" value="CB"/>
    <property type="match status" value="1"/>
</dbReference>
<dbReference type="InterPro" id="IPR002104">
    <property type="entry name" value="Integrase_catalytic"/>
</dbReference>
<dbReference type="GO" id="GO:0006310">
    <property type="term" value="P:DNA recombination"/>
    <property type="evidence" value="ECO:0007669"/>
    <property type="project" value="UniProtKB-KW"/>
</dbReference>
<keyword evidence="2" id="KW-0229">DNA integration</keyword>
<dbReference type="Pfam" id="PF00589">
    <property type="entry name" value="Phage_integrase"/>
    <property type="match status" value="1"/>
</dbReference>
<dbReference type="EMBL" id="QWDC01000002">
    <property type="protein sequence ID" value="RFZ92831.1"/>
    <property type="molecule type" value="Genomic_DNA"/>
</dbReference>
<dbReference type="InterPro" id="IPR013762">
    <property type="entry name" value="Integrase-like_cat_sf"/>
</dbReference>
<organism evidence="8 9">
    <name type="scientific">Mucilaginibacter conchicola</name>
    <dbReference type="NCBI Taxonomy" id="2303333"/>
    <lineage>
        <taxon>Bacteria</taxon>
        <taxon>Pseudomonadati</taxon>
        <taxon>Bacteroidota</taxon>
        <taxon>Sphingobacteriia</taxon>
        <taxon>Sphingobacteriales</taxon>
        <taxon>Sphingobacteriaceae</taxon>
        <taxon>Mucilaginibacter</taxon>
    </lineage>
</organism>
<gene>
    <name evidence="8" type="ORF">D0C36_15670</name>
</gene>
<comment type="similarity">
    <text evidence="1">Belongs to the 'phage' integrase family.</text>
</comment>
<proteinExistence type="inferred from homology"/>
<reference evidence="8 9" key="1">
    <citation type="submission" date="2018-08" db="EMBL/GenBank/DDBJ databases">
        <title>Mucilaginibacter sp. MYSH2.</title>
        <authorList>
            <person name="Seo T."/>
        </authorList>
    </citation>
    <scope>NUCLEOTIDE SEQUENCE [LARGE SCALE GENOMIC DNA]</scope>
    <source>
        <strain evidence="8 9">MYSH2</strain>
    </source>
</reference>
<sequence>MATVRVYIRKRPTKNGKFPISICITVNRKQVYIMTGQKLDSLDQWNEKAQRVNKSHPNSTRLNNFILNEIAKANDKALEMETKGHVTAKDVKVSLKRVEEEKLYFQDVAKIYLEDQKALGNYDTLKADTTRLKRFYEFVNNQKISFEEITVDLLQRYTIYLKVAKKFSYDKEKPPKPLSDRTITNHIIVIRTIYNRAISSKVVSKDYYPFGGKGNISIKLTGAAKIGLEEYEIKQLEELDLTTHPVIYNDSRNIWLTEFYFAGMRVTDCLLLKWTDIQNGRLHYKMSKNGEWGSVKVPEKALRIIRQYPLNVKENPHKLIFPYLQDLPSLDDRFEVRRRISFVSKRLNKTMDLLMGMIGSAKKASQHKARHSFAQRAEEKEIHPKVLQKMYRHESILTTMNYQSNFSYKKADSAIDAILDF</sequence>
<keyword evidence="9" id="KW-1185">Reference proteome</keyword>
<dbReference type="InterPro" id="IPR010998">
    <property type="entry name" value="Integrase_recombinase_N"/>
</dbReference>
<dbReference type="Proteomes" id="UP000264217">
    <property type="component" value="Unassembled WGS sequence"/>
</dbReference>
<feature type="domain" description="Core-binding (CB)" evidence="7">
    <location>
        <begin position="103"/>
        <end position="198"/>
    </location>
</feature>
<keyword evidence="4" id="KW-0233">DNA recombination</keyword>
<comment type="caution">
    <text evidence="8">The sequence shown here is derived from an EMBL/GenBank/DDBJ whole genome shotgun (WGS) entry which is preliminary data.</text>
</comment>
<accession>A0A372NV59</accession>
<dbReference type="OrthoDB" id="1094492at2"/>
<evidence type="ECO:0000259" key="6">
    <source>
        <dbReference type="PROSITE" id="PS51898"/>
    </source>
</evidence>
<evidence type="ECO:0000256" key="4">
    <source>
        <dbReference type="ARBA" id="ARBA00023172"/>
    </source>
</evidence>
<dbReference type="GO" id="GO:0003677">
    <property type="term" value="F:DNA binding"/>
    <property type="evidence" value="ECO:0007669"/>
    <property type="project" value="UniProtKB-UniRule"/>
</dbReference>
<dbReference type="InterPro" id="IPR050090">
    <property type="entry name" value="Tyrosine_recombinase_XerCD"/>
</dbReference>
<dbReference type="Gene3D" id="1.10.150.130">
    <property type="match status" value="1"/>
</dbReference>
<evidence type="ECO:0000256" key="5">
    <source>
        <dbReference type="PROSITE-ProRule" id="PRU01248"/>
    </source>
</evidence>
<evidence type="ECO:0000256" key="3">
    <source>
        <dbReference type="ARBA" id="ARBA00023125"/>
    </source>
</evidence>
<evidence type="ECO:0000313" key="8">
    <source>
        <dbReference type="EMBL" id="RFZ92831.1"/>
    </source>
</evidence>
<evidence type="ECO:0000313" key="9">
    <source>
        <dbReference type="Proteomes" id="UP000264217"/>
    </source>
</evidence>
<dbReference type="InterPro" id="IPR011010">
    <property type="entry name" value="DNA_brk_join_enz"/>
</dbReference>
<evidence type="ECO:0000259" key="7">
    <source>
        <dbReference type="PROSITE" id="PS51900"/>
    </source>
</evidence>
<dbReference type="InterPro" id="IPR025269">
    <property type="entry name" value="SAM-like_dom"/>
</dbReference>
<dbReference type="PANTHER" id="PTHR30349">
    <property type="entry name" value="PHAGE INTEGRASE-RELATED"/>
    <property type="match status" value="1"/>
</dbReference>
<dbReference type="InterPro" id="IPR044068">
    <property type="entry name" value="CB"/>
</dbReference>
<dbReference type="Pfam" id="PF17293">
    <property type="entry name" value="Arm-DNA-bind_5"/>
    <property type="match status" value="1"/>
</dbReference>
<protein>
    <submittedName>
        <fullName evidence="8">Integrase</fullName>
    </submittedName>
</protein>
<evidence type="ECO:0000256" key="1">
    <source>
        <dbReference type="ARBA" id="ARBA00008857"/>
    </source>
</evidence>
<dbReference type="Gene3D" id="1.10.443.10">
    <property type="entry name" value="Intergrase catalytic core"/>
    <property type="match status" value="1"/>
</dbReference>
<dbReference type="InterPro" id="IPR035386">
    <property type="entry name" value="Arm-DNA-bind_5"/>
</dbReference>
<keyword evidence="3 5" id="KW-0238">DNA-binding</keyword>
<dbReference type="PROSITE" id="PS51898">
    <property type="entry name" value="TYR_RECOMBINASE"/>
    <property type="match status" value="1"/>
</dbReference>
<feature type="domain" description="Tyr recombinase" evidence="6">
    <location>
        <begin position="223"/>
        <end position="416"/>
    </location>
</feature>
<dbReference type="GO" id="GO:0015074">
    <property type="term" value="P:DNA integration"/>
    <property type="evidence" value="ECO:0007669"/>
    <property type="project" value="UniProtKB-KW"/>
</dbReference>
<dbReference type="PANTHER" id="PTHR30349:SF64">
    <property type="entry name" value="PROPHAGE INTEGRASE INTD-RELATED"/>
    <property type="match status" value="1"/>
</dbReference>
<dbReference type="RefSeq" id="WP_117392540.1">
    <property type="nucleotide sequence ID" value="NZ_QWDC01000002.1"/>
</dbReference>
<dbReference type="Pfam" id="PF13102">
    <property type="entry name" value="Phage_int_SAM_5"/>
    <property type="match status" value="1"/>
</dbReference>